<dbReference type="InterPro" id="IPR005151">
    <property type="entry name" value="Tail-specific_protease"/>
</dbReference>
<dbReference type="PANTHER" id="PTHR37049">
    <property type="entry name" value="PEPTIDASE S41 FAMILY PROTEIN"/>
    <property type="match status" value="1"/>
</dbReference>
<feature type="domain" description="Tail specific protease" evidence="2">
    <location>
        <begin position="374"/>
        <end position="562"/>
    </location>
</feature>
<evidence type="ECO:0000313" key="4">
    <source>
        <dbReference type="EMBL" id="PGH16112.1"/>
    </source>
</evidence>
<dbReference type="Gene3D" id="3.90.226.10">
    <property type="entry name" value="2-enoyl-CoA Hydratase, Chain A, domain 1"/>
    <property type="match status" value="1"/>
</dbReference>
<reference evidence="4 5" key="1">
    <citation type="submission" date="2017-10" db="EMBL/GenBank/DDBJ databases">
        <title>Comparative genomics in systemic dimorphic fungi from Ajellomycetaceae.</title>
        <authorList>
            <person name="Munoz J.F."/>
            <person name="Mcewen J.G."/>
            <person name="Clay O.K."/>
            <person name="Cuomo C.A."/>
        </authorList>
    </citation>
    <scope>NUCLEOTIDE SEQUENCE [LARGE SCALE GENOMIC DNA]</scope>
    <source>
        <strain evidence="4 5">UAMH7299</strain>
    </source>
</reference>
<comment type="caution">
    <text evidence="4">The sequence shown here is derived from an EMBL/GenBank/DDBJ whole genome shotgun (WGS) entry which is preliminary data.</text>
</comment>
<dbReference type="InterPro" id="IPR056186">
    <property type="entry name" value="PDZ_CPAF-rel"/>
</dbReference>
<name>A0A2B7Y5F7_POLH7</name>
<evidence type="ECO:0000259" key="2">
    <source>
        <dbReference type="Pfam" id="PF03572"/>
    </source>
</evidence>
<dbReference type="AlphaFoldDB" id="A0A2B7Y5F7"/>
<proteinExistence type="predicted"/>
<feature type="signal peptide" evidence="1">
    <location>
        <begin position="1"/>
        <end position="20"/>
    </location>
</feature>
<organism evidence="4 5">
    <name type="scientific">Polytolypa hystricis (strain UAMH7299)</name>
    <dbReference type="NCBI Taxonomy" id="1447883"/>
    <lineage>
        <taxon>Eukaryota</taxon>
        <taxon>Fungi</taxon>
        <taxon>Dikarya</taxon>
        <taxon>Ascomycota</taxon>
        <taxon>Pezizomycotina</taxon>
        <taxon>Eurotiomycetes</taxon>
        <taxon>Eurotiomycetidae</taxon>
        <taxon>Onygenales</taxon>
        <taxon>Onygenales incertae sedis</taxon>
        <taxon>Polytolypa</taxon>
    </lineage>
</organism>
<dbReference type="GO" id="GO:0006508">
    <property type="term" value="P:proteolysis"/>
    <property type="evidence" value="ECO:0007669"/>
    <property type="project" value="InterPro"/>
</dbReference>
<evidence type="ECO:0000256" key="1">
    <source>
        <dbReference type="SAM" id="SignalP"/>
    </source>
</evidence>
<dbReference type="Pfam" id="PF03572">
    <property type="entry name" value="Peptidase_S41"/>
    <property type="match status" value="1"/>
</dbReference>
<gene>
    <name evidence="4" type="ORF">AJ80_05327</name>
</gene>
<accession>A0A2B7Y5F7</accession>
<evidence type="ECO:0000259" key="3">
    <source>
        <dbReference type="Pfam" id="PF23658"/>
    </source>
</evidence>
<dbReference type="STRING" id="1447883.A0A2B7Y5F7"/>
<protein>
    <recommendedName>
        <fullName evidence="6">Tail specific protease domain-containing protein</fullName>
    </recommendedName>
</protein>
<dbReference type="GO" id="GO:0008236">
    <property type="term" value="F:serine-type peptidase activity"/>
    <property type="evidence" value="ECO:0007669"/>
    <property type="project" value="InterPro"/>
</dbReference>
<dbReference type="InterPro" id="IPR029045">
    <property type="entry name" value="ClpP/crotonase-like_dom_sf"/>
</dbReference>
<dbReference type="Proteomes" id="UP000224634">
    <property type="component" value="Unassembled WGS sequence"/>
</dbReference>
<keyword evidence="1" id="KW-0732">Signal</keyword>
<dbReference type="Pfam" id="PF23658">
    <property type="entry name" value="PDZ_CPAF_rel"/>
    <property type="match status" value="1"/>
</dbReference>
<evidence type="ECO:0000313" key="5">
    <source>
        <dbReference type="Proteomes" id="UP000224634"/>
    </source>
</evidence>
<dbReference type="EMBL" id="PDNA01000076">
    <property type="protein sequence ID" value="PGH16112.1"/>
    <property type="molecule type" value="Genomic_DNA"/>
</dbReference>
<feature type="domain" description="CPAF-like PDZ" evidence="3">
    <location>
        <begin position="166"/>
        <end position="281"/>
    </location>
</feature>
<keyword evidence="5" id="KW-1185">Reference proteome</keyword>
<dbReference type="SUPFAM" id="SSF52096">
    <property type="entry name" value="ClpP/crotonase"/>
    <property type="match status" value="1"/>
</dbReference>
<dbReference type="PANTHER" id="PTHR37049:SF4">
    <property type="entry name" value="RHODANESE DOMAIN-CONTAINING PROTEIN"/>
    <property type="match status" value="1"/>
</dbReference>
<sequence length="697" mass="77139">MRALSRVVVSLTLLTSTAWGLGNNFPTRAKVEPCEEVRIAQEEQFSAEPETTIFTVSAELAEKCLQSVPIKKKDALRLVDSISSFWKWQSSLDYLTDPPKGYLLPAVDLIGGLKEIRRNVAKGKYKGEAEFQRALYHLATDAHDGHLDLPLDAISTFFYKRVEIGGLVSVSADGKSLPEIYVQYDLKAAASAELDWTPSAVDRINGKDAVQWLREYSYNDKSHDPDALYNNMFYSIPARTKGFLGGFAHQHAIYTGKTTTIEFKNDTKVTFENIATFTESFEGVNDGKSFYAKFCNATLTTEPNSSAKKRNVVQAAPITQSRAVKDPRALYPDAVYFLSNGDVAGYFLDGEFSDTAVLSVLAFISTYQDGISEAFSELVVRFLAACRKNGKKKLIIDVATNPGGKVFVGFDLFKQLFPNAEIKNRFNFRAHEQYEVLGDKINDLLTDDKLTIADIEQADGLFDPDVYTRADGKKFSSWKEWYGPDTVHGYKFTRPARWDLENPGLTKGGNLMVSGYQDRLDVASQPFDAENIVLLTDGACASTCTILASLLKQQGVRSVVMGGRPRDSPMQAIGGVEGSMVLTLEDLYTIIKPVFDKYITGNELRRLEDTDLGELYRSAPYLMGRTSIDGAANVNYQNALHPDDDTLTPTQFVYEPADCRLFYTQEMMFDISAVWTAAANVAWGGGECVSGSASGAF</sequence>
<dbReference type="InterPro" id="IPR052766">
    <property type="entry name" value="S41A_metabolite_peptidase"/>
</dbReference>
<feature type="chain" id="PRO_5012134653" description="Tail specific protease domain-containing protein" evidence="1">
    <location>
        <begin position="21"/>
        <end position="697"/>
    </location>
</feature>
<evidence type="ECO:0008006" key="6">
    <source>
        <dbReference type="Google" id="ProtNLM"/>
    </source>
</evidence>
<dbReference type="OrthoDB" id="27214at2759"/>